<dbReference type="EMBL" id="EF677319">
    <property type="protein sequence ID" value="ABR17152.1"/>
    <property type="molecule type" value="mRNA"/>
</dbReference>
<proteinExistence type="evidence at transcript level"/>
<evidence type="ECO:0000313" key="1">
    <source>
        <dbReference type="EMBL" id="ABR17152.1"/>
    </source>
</evidence>
<organism evidence="1">
    <name type="scientific">Picea sitchensis</name>
    <name type="common">Sitka spruce</name>
    <name type="synonym">Pinus sitchensis</name>
    <dbReference type="NCBI Taxonomy" id="3332"/>
    <lineage>
        <taxon>Eukaryota</taxon>
        <taxon>Viridiplantae</taxon>
        <taxon>Streptophyta</taxon>
        <taxon>Embryophyta</taxon>
        <taxon>Tracheophyta</taxon>
        <taxon>Spermatophyta</taxon>
        <taxon>Pinopsida</taxon>
        <taxon>Pinidae</taxon>
        <taxon>Conifers I</taxon>
        <taxon>Pinales</taxon>
        <taxon>Pinaceae</taxon>
        <taxon>Picea</taxon>
    </lineage>
</organism>
<sequence length="53" mass="5837">MDCNCAVCWLAKLGCPCLKAGAKVHHVLNEVFGSQRATHVGLQQLASFRQWLP</sequence>
<protein>
    <submittedName>
        <fullName evidence="1">Uncharacterized protein</fullName>
    </submittedName>
</protein>
<dbReference type="AlphaFoldDB" id="B8LNC2"/>
<name>B8LNC2_PICSI</name>
<reference evidence="1" key="1">
    <citation type="submission" date="2007-06" db="EMBL/GenBank/DDBJ databases">
        <title>Full length cDNA sequences from Sitka Spruce (Picea sitchensis).</title>
        <authorList>
            <person name="Ralph S.G."/>
            <person name="Chun H.E."/>
            <person name="Liao N."/>
            <person name="Ali J."/>
            <person name="Reid K."/>
            <person name="Kolosova N."/>
            <person name="Cooper N."/>
            <person name="Cullis C."/>
            <person name="Jancsik S."/>
            <person name="Moore R."/>
            <person name="Mayo M."/>
            <person name="Wagner S."/>
            <person name="Holt R.A."/>
            <person name="Jones S.J.M."/>
            <person name="Marra M.A."/>
            <person name="Ritland C.E."/>
            <person name="Ritland K."/>
            <person name="Bohlmann J."/>
        </authorList>
    </citation>
    <scope>NUCLEOTIDE SEQUENCE</scope>
    <source>
        <tissue evidence="1">Green portion of the leader tissue</tissue>
    </source>
</reference>
<accession>B8LNC2</accession>